<keyword evidence="2" id="KW-0560">Oxidoreductase</keyword>
<evidence type="ECO:0000256" key="1">
    <source>
        <dbReference type="ARBA" id="ARBA00006484"/>
    </source>
</evidence>
<dbReference type="RefSeq" id="WP_344979937.1">
    <property type="nucleotide sequence ID" value="NZ_BAABFN010000006.1"/>
</dbReference>
<dbReference type="InterPro" id="IPR036291">
    <property type="entry name" value="NAD(P)-bd_dom_sf"/>
</dbReference>
<dbReference type="PROSITE" id="PS00061">
    <property type="entry name" value="ADH_SHORT"/>
    <property type="match status" value="1"/>
</dbReference>
<reference evidence="5" key="1">
    <citation type="journal article" date="2019" name="Int. J. Syst. Evol. Microbiol.">
        <title>The Global Catalogue of Microorganisms (GCM) 10K type strain sequencing project: providing services to taxonomists for standard genome sequencing and annotation.</title>
        <authorList>
            <consortium name="The Broad Institute Genomics Platform"/>
            <consortium name="The Broad Institute Genome Sequencing Center for Infectious Disease"/>
            <person name="Wu L."/>
            <person name="Ma J."/>
        </authorList>
    </citation>
    <scope>NUCLEOTIDE SEQUENCE [LARGE SCALE GENOMIC DNA]</scope>
    <source>
        <strain evidence="5">JCM 17664</strain>
    </source>
</reference>
<dbReference type="EMBL" id="BAABFN010000006">
    <property type="protein sequence ID" value="GAA4314712.1"/>
    <property type="molecule type" value="Genomic_DNA"/>
</dbReference>
<name>A0ABP8G0L4_9BACT</name>
<accession>A0ABP8G0L4</accession>
<organism evidence="4 5">
    <name type="scientific">Compostibacter hankyongensis</name>
    <dbReference type="NCBI Taxonomy" id="1007089"/>
    <lineage>
        <taxon>Bacteria</taxon>
        <taxon>Pseudomonadati</taxon>
        <taxon>Bacteroidota</taxon>
        <taxon>Chitinophagia</taxon>
        <taxon>Chitinophagales</taxon>
        <taxon>Chitinophagaceae</taxon>
        <taxon>Compostibacter</taxon>
    </lineage>
</organism>
<comment type="similarity">
    <text evidence="1 3">Belongs to the short-chain dehydrogenases/reductases (SDR) family.</text>
</comment>
<sequence length="234" mass="25098">MNIIITGGSRGIGRSVAMRFAREGWDIALCARDKDALARTREVLLQLNPAITVMTASADLGTKDAVLDFAEKVKAVFPVPDVLVNNAGIFIPGAVHEEADGVLETTMAVNLYSAYHLTRALLPAMKTAGRGHIINLCSTASLRAYPNGGAYSISKFALLGFSRNLREELKPHNIKVTAVCPGPTLTDSWAGYEGPPERLMPPEDVAEAIWMTCNLASQTVVEDIVLRPLPGDLG</sequence>
<keyword evidence="5" id="KW-1185">Reference proteome</keyword>
<dbReference type="PANTHER" id="PTHR44196:SF1">
    <property type="entry name" value="DEHYDROGENASE_REDUCTASE SDR FAMILY MEMBER 7B"/>
    <property type="match status" value="1"/>
</dbReference>
<gene>
    <name evidence="4" type="ORF">GCM10023143_25680</name>
</gene>
<dbReference type="InterPro" id="IPR020904">
    <property type="entry name" value="Sc_DH/Rdtase_CS"/>
</dbReference>
<dbReference type="SUPFAM" id="SSF51735">
    <property type="entry name" value="NAD(P)-binding Rossmann-fold domains"/>
    <property type="match status" value="1"/>
</dbReference>
<dbReference type="CDD" id="cd05233">
    <property type="entry name" value="SDR_c"/>
    <property type="match status" value="1"/>
</dbReference>
<evidence type="ECO:0000313" key="4">
    <source>
        <dbReference type="EMBL" id="GAA4314712.1"/>
    </source>
</evidence>
<dbReference type="Proteomes" id="UP001501207">
    <property type="component" value="Unassembled WGS sequence"/>
</dbReference>
<evidence type="ECO:0000313" key="5">
    <source>
        <dbReference type="Proteomes" id="UP001501207"/>
    </source>
</evidence>
<evidence type="ECO:0000256" key="2">
    <source>
        <dbReference type="ARBA" id="ARBA00023002"/>
    </source>
</evidence>
<dbReference type="Pfam" id="PF00106">
    <property type="entry name" value="adh_short"/>
    <property type="match status" value="1"/>
</dbReference>
<evidence type="ECO:0000256" key="3">
    <source>
        <dbReference type="RuleBase" id="RU000363"/>
    </source>
</evidence>
<proteinExistence type="inferred from homology"/>
<dbReference type="PRINTS" id="PR00080">
    <property type="entry name" value="SDRFAMILY"/>
</dbReference>
<comment type="caution">
    <text evidence="4">The sequence shown here is derived from an EMBL/GenBank/DDBJ whole genome shotgun (WGS) entry which is preliminary data.</text>
</comment>
<dbReference type="PRINTS" id="PR00081">
    <property type="entry name" value="GDHRDH"/>
</dbReference>
<dbReference type="Gene3D" id="3.40.50.720">
    <property type="entry name" value="NAD(P)-binding Rossmann-like Domain"/>
    <property type="match status" value="1"/>
</dbReference>
<dbReference type="InterPro" id="IPR002347">
    <property type="entry name" value="SDR_fam"/>
</dbReference>
<protein>
    <submittedName>
        <fullName evidence="4">SDR family oxidoreductase</fullName>
    </submittedName>
</protein>
<dbReference type="PANTHER" id="PTHR44196">
    <property type="entry name" value="DEHYDROGENASE/REDUCTASE SDR FAMILY MEMBER 7B"/>
    <property type="match status" value="1"/>
</dbReference>